<dbReference type="InterPro" id="IPR036249">
    <property type="entry name" value="Thioredoxin-like_sf"/>
</dbReference>
<evidence type="ECO:0000313" key="2">
    <source>
        <dbReference type="EMBL" id="GEP56068.1"/>
    </source>
</evidence>
<comment type="caution">
    <text evidence="2">The sequence shown here is derived from an EMBL/GenBank/DDBJ whole genome shotgun (WGS) entry which is preliminary data.</text>
</comment>
<keyword evidence="2" id="KW-0808">Transferase</keyword>
<dbReference type="Pfam" id="PF13409">
    <property type="entry name" value="GST_N_2"/>
    <property type="match status" value="1"/>
</dbReference>
<dbReference type="Gene3D" id="3.40.30.10">
    <property type="entry name" value="Glutaredoxin"/>
    <property type="match status" value="1"/>
</dbReference>
<reference evidence="2 3" key="1">
    <citation type="submission" date="2019-07" db="EMBL/GenBank/DDBJ databases">
        <title>Whole genome shotgun sequence of Reyranella soli NBRC 108950.</title>
        <authorList>
            <person name="Hosoyama A."/>
            <person name="Uohara A."/>
            <person name="Ohji S."/>
            <person name="Ichikawa N."/>
        </authorList>
    </citation>
    <scope>NUCLEOTIDE SEQUENCE [LARGE SCALE GENOMIC DNA]</scope>
    <source>
        <strain evidence="2 3">NBRC 108950</strain>
    </source>
</reference>
<dbReference type="OrthoDB" id="508035at2"/>
<dbReference type="AlphaFoldDB" id="A0A512NAU3"/>
<dbReference type="InterPro" id="IPR054416">
    <property type="entry name" value="GST_UstS-like_C"/>
</dbReference>
<evidence type="ECO:0000313" key="3">
    <source>
        <dbReference type="Proteomes" id="UP000321058"/>
    </source>
</evidence>
<keyword evidence="3" id="KW-1185">Reference proteome</keyword>
<organism evidence="2 3">
    <name type="scientific">Reyranella soli</name>
    <dbReference type="NCBI Taxonomy" id="1230389"/>
    <lineage>
        <taxon>Bacteria</taxon>
        <taxon>Pseudomonadati</taxon>
        <taxon>Pseudomonadota</taxon>
        <taxon>Alphaproteobacteria</taxon>
        <taxon>Hyphomicrobiales</taxon>
        <taxon>Reyranellaceae</taxon>
        <taxon>Reyranella</taxon>
    </lineage>
</organism>
<dbReference type="Proteomes" id="UP000321058">
    <property type="component" value="Unassembled WGS sequence"/>
</dbReference>
<name>A0A512NAU3_9HYPH</name>
<feature type="domain" description="GST N-terminal" evidence="1">
    <location>
        <begin position="6"/>
        <end position="82"/>
    </location>
</feature>
<dbReference type="InterPro" id="IPR004045">
    <property type="entry name" value="Glutathione_S-Trfase_N"/>
</dbReference>
<protein>
    <submittedName>
        <fullName evidence="2">Glutathione S-transferase</fullName>
    </submittedName>
</protein>
<dbReference type="SUPFAM" id="SSF52833">
    <property type="entry name" value="Thioredoxin-like"/>
    <property type="match status" value="1"/>
</dbReference>
<dbReference type="SUPFAM" id="SSF47616">
    <property type="entry name" value="GST C-terminal domain-like"/>
    <property type="match status" value="1"/>
</dbReference>
<proteinExistence type="predicted"/>
<dbReference type="GO" id="GO:0016740">
    <property type="term" value="F:transferase activity"/>
    <property type="evidence" value="ECO:0007669"/>
    <property type="project" value="UniProtKB-KW"/>
</dbReference>
<dbReference type="Gene3D" id="1.20.1050.10">
    <property type="match status" value="1"/>
</dbReference>
<sequence length="226" mass="25680">MITLYDLVFQDDRRPSPFCWRAKFALKHKGLAWRDEPVGFTEKQKIAFAQSQTVPVIHDGPKPVKDSWDIARHLDSAYPEKPLFGPALSHARFVAHWVDGAVHLALFPLLVGDLYDRVRPVDQPYFKESRGKRLGTTDFAGFQAKAREKGVDNFRAVLEPARRVLKEQPFLSGEQPGYADYSLGGAFLWARVATPLELLLPDDPVHPWRERMLDLFDGMGRKAKVA</sequence>
<dbReference type="PROSITE" id="PS50404">
    <property type="entry name" value="GST_NTER"/>
    <property type="match status" value="1"/>
</dbReference>
<evidence type="ECO:0000259" key="1">
    <source>
        <dbReference type="PROSITE" id="PS50404"/>
    </source>
</evidence>
<gene>
    <name evidence="2" type="primary">ligE</name>
    <name evidence="2" type="ORF">RSO01_32340</name>
</gene>
<dbReference type="EMBL" id="BKAJ01000054">
    <property type="protein sequence ID" value="GEP56068.1"/>
    <property type="molecule type" value="Genomic_DNA"/>
</dbReference>
<dbReference type="RefSeq" id="WP_147150145.1">
    <property type="nucleotide sequence ID" value="NZ_BKAJ01000054.1"/>
</dbReference>
<accession>A0A512NAU3</accession>
<dbReference type="Pfam" id="PF22041">
    <property type="entry name" value="GST_C_7"/>
    <property type="match status" value="1"/>
</dbReference>
<dbReference type="InterPro" id="IPR036282">
    <property type="entry name" value="Glutathione-S-Trfase_C_sf"/>
</dbReference>